<dbReference type="PANTHER" id="PTHR19353">
    <property type="entry name" value="FATTY ACID DESATURASE 2"/>
    <property type="match status" value="1"/>
</dbReference>
<evidence type="ECO:0000256" key="3">
    <source>
        <dbReference type="ARBA" id="ARBA00004991"/>
    </source>
</evidence>
<evidence type="ECO:0000256" key="10">
    <source>
        <dbReference type="ARBA" id="ARBA00022919"/>
    </source>
</evidence>
<feature type="transmembrane region" description="Helical" evidence="17">
    <location>
        <begin position="238"/>
        <end position="264"/>
    </location>
</feature>
<evidence type="ECO:0000256" key="17">
    <source>
        <dbReference type="SAM" id="Phobius"/>
    </source>
</evidence>
<keyword evidence="13" id="KW-0408">Iron</keyword>
<keyword evidence="10" id="KW-0746">Sphingolipid metabolism</keyword>
<dbReference type="SMART" id="SM01117">
    <property type="entry name" value="Cyt-b5"/>
    <property type="match status" value="1"/>
</dbReference>
<evidence type="ECO:0000313" key="18">
    <source>
        <dbReference type="EMBL" id="QBZ60557.1"/>
    </source>
</evidence>
<name>A0A4P7NF92_PYROR</name>
<evidence type="ECO:0000256" key="13">
    <source>
        <dbReference type="ARBA" id="ARBA00023004"/>
    </source>
</evidence>
<reference evidence="18 19" key="1">
    <citation type="journal article" date="2019" name="Mol. Biol. Evol.">
        <title>Blast fungal genomes show frequent chromosomal changes, gene gains and losses, and effector gene turnover.</title>
        <authorList>
            <person name="Gomez Luciano L.B."/>
            <person name="Jason Tsai I."/>
            <person name="Chuma I."/>
            <person name="Tosa Y."/>
            <person name="Chen Y.H."/>
            <person name="Li J.Y."/>
            <person name="Li M.Y."/>
            <person name="Jade Lu M.Y."/>
            <person name="Nakayashiki H."/>
            <person name="Li W.H."/>
        </authorList>
    </citation>
    <scope>NUCLEOTIDE SEQUENCE [LARGE SCALE GENOMIC DNA]</scope>
    <source>
        <strain evidence="18">MZ5-1-6</strain>
    </source>
</reference>
<feature type="region of interest" description="Disordered" evidence="16">
    <location>
        <begin position="111"/>
        <end position="170"/>
    </location>
</feature>
<dbReference type="PIRSF" id="PIRSF015921">
    <property type="entry name" value="FA_sphinglp_des"/>
    <property type="match status" value="1"/>
</dbReference>
<dbReference type="SUPFAM" id="SSF55856">
    <property type="entry name" value="Cytochrome b5-like heme/steroid binding domain"/>
    <property type="match status" value="1"/>
</dbReference>
<evidence type="ECO:0000256" key="16">
    <source>
        <dbReference type="SAM" id="MobiDB-lite"/>
    </source>
</evidence>
<dbReference type="CDD" id="cd03506">
    <property type="entry name" value="Delta6-FADS-like"/>
    <property type="match status" value="1"/>
</dbReference>
<evidence type="ECO:0000256" key="12">
    <source>
        <dbReference type="ARBA" id="ARBA00023002"/>
    </source>
</evidence>
<dbReference type="EC" id="1.14.19.18" evidence="5"/>
<dbReference type="PANTHER" id="PTHR19353:SF30">
    <property type="entry name" value="DELTA 8-(E)-SPHINGOLIPID DESATURASE"/>
    <property type="match status" value="1"/>
</dbReference>
<evidence type="ECO:0000256" key="7">
    <source>
        <dbReference type="ARBA" id="ARBA00022617"/>
    </source>
</evidence>
<dbReference type="InterPro" id="IPR012171">
    <property type="entry name" value="Fatty_acid_desaturase"/>
</dbReference>
<keyword evidence="15 17" id="KW-0472">Membrane</keyword>
<feature type="transmembrane region" description="Helical" evidence="17">
    <location>
        <begin position="399"/>
        <end position="417"/>
    </location>
</feature>
<dbReference type="AlphaFoldDB" id="A0A4P7NF92"/>
<evidence type="ECO:0000256" key="11">
    <source>
        <dbReference type="ARBA" id="ARBA00022989"/>
    </source>
</evidence>
<accession>A0A4P7NF92</accession>
<feature type="transmembrane region" description="Helical" evidence="17">
    <location>
        <begin position="284"/>
        <end position="306"/>
    </location>
</feature>
<dbReference type="GO" id="GO:0016020">
    <property type="term" value="C:membrane"/>
    <property type="evidence" value="ECO:0007669"/>
    <property type="project" value="UniProtKB-SubCell"/>
</dbReference>
<dbReference type="Proteomes" id="UP000294847">
    <property type="component" value="Chromosome 4"/>
</dbReference>
<keyword evidence="8 17" id="KW-0812">Transmembrane</keyword>
<keyword evidence="7" id="KW-0349">Heme</keyword>
<gene>
    <name evidence="18" type="ORF">PoMZ_07499</name>
</gene>
<evidence type="ECO:0000256" key="15">
    <source>
        <dbReference type="ARBA" id="ARBA00023136"/>
    </source>
</evidence>
<dbReference type="UniPathway" id="UPA00222"/>
<comment type="similarity">
    <text evidence="4">Belongs to the fatty acid desaturase type 1 family.</text>
</comment>
<dbReference type="Pfam" id="PF00173">
    <property type="entry name" value="Cyt-b5"/>
    <property type="match status" value="1"/>
</dbReference>
<feature type="transmembrane region" description="Helical" evidence="17">
    <location>
        <begin position="429"/>
        <end position="447"/>
    </location>
</feature>
<dbReference type="GO" id="GO:0006665">
    <property type="term" value="P:sphingolipid metabolic process"/>
    <property type="evidence" value="ECO:0007669"/>
    <property type="project" value="UniProtKB-UniPathway"/>
</dbReference>
<dbReference type="VEuPathDB" id="FungiDB:M_BR32_EuGene_00034101"/>
<keyword evidence="9" id="KW-0479">Metal-binding</keyword>
<dbReference type="InterPro" id="IPR005804">
    <property type="entry name" value="FA_desaturase_dom"/>
</dbReference>
<proteinExistence type="inferred from homology"/>
<evidence type="ECO:0000256" key="6">
    <source>
        <dbReference type="ARBA" id="ARBA00016939"/>
    </source>
</evidence>
<evidence type="ECO:0000256" key="14">
    <source>
        <dbReference type="ARBA" id="ARBA00023098"/>
    </source>
</evidence>
<evidence type="ECO:0000256" key="4">
    <source>
        <dbReference type="ARBA" id="ARBA00009295"/>
    </source>
</evidence>
<evidence type="ECO:0000256" key="9">
    <source>
        <dbReference type="ARBA" id="ARBA00022723"/>
    </source>
</evidence>
<dbReference type="GO" id="GO:0016717">
    <property type="term" value="F:oxidoreductase activity, acting on paired donors, with oxidation of a pair of donors resulting in the reduction of molecular oxygen to two molecules of water"/>
    <property type="evidence" value="ECO:0007669"/>
    <property type="project" value="TreeGrafter"/>
</dbReference>
<evidence type="ECO:0000313" key="19">
    <source>
        <dbReference type="Proteomes" id="UP000294847"/>
    </source>
</evidence>
<evidence type="ECO:0000256" key="1">
    <source>
        <dbReference type="ARBA" id="ARBA00004141"/>
    </source>
</evidence>
<organism evidence="18 19">
    <name type="scientific">Pyricularia oryzae</name>
    <name type="common">Rice blast fungus</name>
    <name type="synonym">Magnaporthe oryzae</name>
    <dbReference type="NCBI Taxonomy" id="318829"/>
    <lineage>
        <taxon>Eukaryota</taxon>
        <taxon>Fungi</taxon>
        <taxon>Dikarya</taxon>
        <taxon>Ascomycota</taxon>
        <taxon>Pezizomycotina</taxon>
        <taxon>Sordariomycetes</taxon>
        <taxon>Sordariomycetidae</taxon>
        <taxon>Magnaporthales</taxon>
        <taxon>Pyriculariaceae</taxon>
        <taxon>Pyricularia</taxon>
    </lineage>
</organism>
<feature type="transmembrane region" description="Helical" evidence="17">
    <location>
        <begin position="359"/>
        <end position="379"/>
    </location>
</feature>
<comment type="subcellular location">
    <subcellularLocation>
        <location evidence="1">Membrane</location>
        <topology evidence="1">Multi-pass membrane protein</topology>
    </subcellularLocation>
</comment>
<sequence>MASITTRQAAEAPGAKAKEKTYPLMSRREIEGLIADGRTVFILDGFVLKADAWKKYHPGGDKAMLHMIGRDATDEVTVLHSAEARQMMNRYRIGRIEGHWKNFVPPIQGGHFRPLASPESPPDSPLLECTTATSSDSESRPPSPVFDSAGIKYRGQNSAPSVTSVSSVDEPEDLPDGIAFLDSLTKKEIDLDKATYPSLDETTQRDIVQKYRDLNARIKAEGLYDCNYGAYFYEVRRYCVLFGLMALTLHWGWYITSAVFMGMFWHQLLFTAHDAGHVGITHNFHVDTLIGIFIGDFMGGLSLGWWKHMHNVHHIVTNSPEHDPDIEHLPFMAISHRLFGSLRSTYYERILEYDAVAKILVPIQHYSFYILLMFGRFNLYRLSLEFILLRKGPRKGPAWWHPYVELSGLAFFWYWYAYRVVYCSIPDNLNRLAFILISHMVTMPLHAQLTLSHFAMSTANLGPTESFAQKMLRTTMDVDCPEWLDFFHGGLQFQAIHHLYPRIPRHNLRRTQVLVREFCAEVGIPYALLGFVDGNKVVVGKLAEVARQAAFLAKCEQHTIENGGLHGH</sequence>
<protein>
    <recommendedName>
        <fullName evidence="6">Delta 8-(E)-sphingolipid desaturase</fullName>
        <ecNumber evidence="5">1.14.19.18</ecNumber>
    </recommendedName>
</protein>
<keyword evidence="14" id="KW-0443">Lipid metabolism</keyword>
<dbReference type="GO" id="GO:0046872">
    <property type="term" value="F:metal ion binding"/>
    <property type="evidence" value="ECO:0007669"/>
    <property type="project" value="UniProtKB-KW"/>
</dbReference>
<dbReference type="Pfam" id="PF00487">
    <property type="entry name" value="FA_desaturase"/>
    <property type="match status" value="1"/>
</dbReference>
<comment type="pathway">
    <text evidence="2">Lipid metabolism; sphingolipid metabolism.</text>
</comment>
<dbReference type="EMBL" id="CP034207">
    <property type="protein sequence ID" value="QBZ60557.1"/>
    <property type="molecule type" value="Genomic_DNA"/>
</dbReference>
<dbReference type="Gene3D" id="3.10.120.10">
    <property type="entry name" value="Cytochrome b5-like heme/steroid binding domain"/>
    <property type="match status" value="1"/>
</dbReference>
<evidence type="ECO:0000256" key="5">
    <source>
        <dbReference type="ARBA" id="ARBA00012019"/>
    </source>
</evidence>
<keyword evidence="12" id="KW-0560">Oxidoreductase</keyword>
<evidence type="ECO:0000256" key="2">
    <source>
        <dbReference type="ARBA" id="ARBA00004760"/>
    </source>
</evidence>
<dbReference type="InterPro" id="IPR001199">
    <property type="entry name" value="Cyt_B5-like_heme/steroid-bd"/>
</dbReference>
<dbReference type="PROSITE" id="PS50255">
    <property type="entry name" value="CYTOCHROME_B5_2"/>
    <property type="match status" value="1"/>
</dbReference>
<feature type="compositionally biased region" description="Polar residues" evidence="16">
    <location>
        <begin position="155"/>
        <end position="167"/>
    </location>
</feature>
<dbReference type="InterPro" id="IPR036400">
    <property type="entry name" value="Cyt_B5-like_heme/steroid_sf"/>
</dbReference>
<evidence type="ECO:0000256" key="8">
    <source>
        <dbReference type="ARBA" id="ARBA00022692"/>
    </source>
</evidence>
<comment type="pathway">
    <text evidence="3">Sphingolipid metabolism.</text>
</comment>
<keyword evidence="11 17" id="KW-1133">Transmembrane helix</keyword>